<evidence type="ECO:0000313" key="5">
    <source>
        <dbReference type="EMBL" id="QLY28951.1"/>
    </source>
</evidence>
<evidence type="ECO:0000259" key="4">
    <source>
        <dbReference type="PROSITE" id="PS01124"/>
    </source>
</evidence>
<feature type="domain" description="HTH araC/xylS-type" evidence="4">
    <location>
        <begin position="190"/>
        <end position="287"/>
    </location>
</feature>
<dbReference type="InterPro" id="IPR050204">
    <property type="entry name" value="AraC_XylS_family_regulators"/>
</dbReference>
<dbReference type="PANTHER" id="PTHR46796">
    <property type="entry name" value="HTH-TYPE TRANSCRIPTIONAL ACTIVATOR RHAS-RELATED"/>
    <property type="match status" value="1"/>
</dbReference>
<dbReference type="GO" id="GO:0003700">
    <property type="term" value="F:DNA-binding transcription factor activity"/>
    <property type="evidence" value="ECO:0007669"/>
    <property type="project" value="InterPro"/>
</dbReference>
<dbReference type="InterPro" id="IPR009057">
    <property type="entry name" value="Homeodomain-like_sf"/>
</dbReference>
<protein>
    <submittedName>
        <fullName evidence="5">Helix-turn-helix transcriptional regulator</fullName>
    </submittedName>
</protein>
<dbReference type="InterPro" id="IPR018060">
    <property type="entry name" value="HTH_AraC"/>
</dbReference>
<dbReference type="SMART" id="SM00342">
    <property type="entry name" value="HTH_ARAC"/>
    <property type="match status" value="1"/>
</dbReference>
<dbReference type="Proteomes" id="UP000515512">
    <property type="component" value="Chromosome"/>
</dbReference>
<evidence type="ECO:0000313" key="6">
    <source>
        <dbReference type="Proteomes" id="UP000515512"/>
    </source>
</evidence>
<name>A0A7D6V8J9_9NOCA</name>
<keyword evidence="1" id="KW-0805">Transcription regulation</keyword>
<reference evidence="5 6" key="1">
    <citation type="submission" date="2020-07" db="EMBL/GenBank/DDBJ databases">
        <authorList>
            <person name="Zhuang K."/>
            <person name="Ran Y."/>
        </authorList>
    </citation>
    <scope>NUCLEOTIDE SEQUENCE [LARGE SCALE GENOMIC DNA]</scope>
    <source>
        <strain evidence="5 6">WCH-YHL-001</strain>
    </source>
</reference>
<dbReference type="PROSITE" id="PS01124">
    <property type="entry name" value="HTH_ARAC_FAMILY_2"/>
    <property type="match status" value="1"/>
</dbReference>
<dbReference type="Gene3D" id="1.10.10.60">
    <property type="entry name" value="Homeodomain-like"/>
    <property type="match status" value="2"/>
</dbReference>
<dbReference type="SUPFAM" id="SSF46689">
    <property type="entry name" value="Homeodomain-like"/>
    <property type="match status" value="2"/>
</dbReference>
<gene>
    <name evidence="5" type="ORF">H0264_27005</name>
</gene>
<evidence type="ECO:0000256" key="1">
    <source>
        <dbReference type="ARBA" id="ARBA00023015"/>
    </source>
</evidence>
<dbReference type="EMBL" id="CP059399">
    <property type="protein sequence ID" value="QLY28951.1"/>
    <property type="molecule type" value="Genomic_DNA"/>
</dbReference>
<dbReference type="GO" id="GO:0043565">
    <property type="term" value="F:sequence-specific DNA binding"/>
    <property type="evidence" value="ECO:0007669"/>
    <property type="project" value="InterPro"/>
</dbReference>
<proteinExistence type="predicted"/>
<evidence type="ECO:0000256" key="2">
    <source>
        <dbReference type="ARBA" id="ARBA00023125"/>
    </source>
</evidence>
<evidence type="ECO:0000256" key="3">
    <source>
        <dbReference type="ARBA" id="ARBA00023163"/>
    </source>
</evidence>
<accession>A0A7D6V8J9</accession>
<dbReference type="Pfam" id="PF12833">
    <property type="entry name" value="HTH_18"/>
    <property type="match status" value="1"/>
</dbReference>
<sequence length="304" mass="32441">MTQEQINALPQTCYPTVWLWPGHALYAGPSLNLGPHSGSVWCFAVGVDRPYTLRVGDADPLTTTTALIPPRTTHQLISHDGRMIFAYLDPTSRRAEACRARMSERAGATGIRHAEADALLALGTELIATGVSPGSDPTSLATGAPVLGDGTGPARATTDSTLADALDRRASTWIELAAPAPQHRMDARITEAAKAIRADPAAPVTAAELAGRAGLSESRFLHLFRQETGTSLRRYRQWSRLLRAAALTGAGLDLTTAAVEAGFASPSHFADRFRTTFGLSATRLRASGVRTRVLADRRPADPER</sequence>
<keyword evidence="2" id="KW-0238">DNA-binding</keyword>
<dbReference type="AlphaFoldDB" id="A0A7D6V8J9"/>
<dbReference type="KEGG" id="nhu:H0264_27005"/>
<dbReference type="RefSeq" id="WP_181580157.1">
    <property type="nucleotide sequence ID" value="NZ_CP059399.1"/>
</dbReference>
<keyword evidence="3" id="KW-0804">Transcription</keyword>
<organism evidence="5 6">
    <name type="scientific">Nocardia huaxiensis</name>
    <dbReference type="NCBI Taxonomy" id="2755382"/>
    <lineage>
        <taxon>Bacteria</taxon>
        <taxon>Bacillati</taxon>
        <taxon>Actinomycetota</taxon>
        <taxon>Actinomycetes</taxon>
        <taxon>Mycobacteriales</taxon>
        <taxon>Nocardiaceae</taxon>
        <taxon>Nocardia</taxon>
    </lineage>
</organism>
<keyword evidence="6" id="KW-1185">Reference proteome</keyword>